<dbReference type="EMBL" id="FNBD01000002">
    <property type="protein sequence ID" value="SDE61588.1"/>
    <property type="molecule type" value="Genomic_DNA"/>
</dbReference>
<evidence type="ECO:0000313" key="1">
    <source>
        <dbReference type="EMBL" id="SDE61588.1"/>
    </source>
</evidence>
<reference evidence="2" key="1">
    <citation type="submission" date="2016-10" db="EMBL/GenBank/DDBJ databases">
        <authorList>
            <person name="Varghese N."/>
            <person name="Submissions S."/>
        </authorList>
    </citation>
    <scope>NUCLEOTIDE SEQUENCE [LARGE SCALE GENOMIC DNA]</scope>
    <source>
        <strain evidence="2">DSM 24729</strain>
    </source>
</reference>
<keyword evidence="2" id="KW-1185">Reference proteome</keyword>
<protein>
    <submittedName>
        <fullName evidence="1">Uncharacterized protein</fullName>
    </submittedName>
</protein>
<gene>
    <name evidence="1" type="ORF">SAMN04487992_102249</name>
</gene>
<accession>A0A1G7ED32</accession>
<organism evidence="1 2">
    <name type="scientific">Cellulophaga baltica</name>
    <dbReference type="NCBI Taxonomy" id="76594"/>
    <lineage>
        <taxon>Bacteria</taxon>
        <taxon>Pseudomonadati</taxon>
        <taxon>Bacteroidota</taxon>
        <taxon>Flavobacteriia</taxon>
        <taxon>Flavobacteriales</taxon>
        <taxon>Flavobacteriaceae</taxon>
        <taxon>Cellulophaga</taxon>
    </lineage>
</organism>
<evidence type="ECO:0000313" key="2">
    <source>
        <dbReference type="Proteomes" id="UP000182114"/>
    </source>
</evidence>
<proteinExistence type="predicted"/>
<sequence length="91" mass="11029">MNNFFCLFLITTKTTMIENIRSMFSKMNDKTRQEALDCLMAEFNQESNKFLRQNWIIGGRIPEEYQEKIVHIFQNLLRTQIYRVNEIKVNF</sequence>
<dbReference type="Proteomes" id="UP000182114">
    <property type="component" value="Unassembled WGS sequence"/>
</dbReference>
<name>A0A1G7ED32_9FLAO</name>
<dbReference type="AlphaFoldDB" id="A0A1G7ED32"/>